<dbReference type="Proteomes" id="UP001610446">
    <property type="component" value="Unassembled WGS sequence"/>
</dbReference>
<name>A0ABR4IVV1_9EURO</name>
<keyword evidence="4" id="KW-1185">Reference proteome</keyword>
<accession>A0ABR4IVV1</accession>
<reference evidence="3 4" key="1">
    <citation type="submission" date="2024-07" db="EMBL/GenBank/DDBJ databases">
        <title>Section-level genome sequencing and comparative genomics of Aspergillus sections Usti and Cavernicolus.</title>
        <authorList>
            <consortium name="Lawrence Berkeley National Laboratory"/>
            <person name="Nybo J.L."/>
            <person name="Vesth T.C."/>
            <person name="Theobald S."/>
            <person name="Frisvad J.C."/>
            <person name="Larsen T.O."/>
            <person name="Kjaerboelling I."/>
            <person name="Rothschild-Mancinelli K."/>
            <person name="Lyhne E.K."/>
            <person name="Kogle M.E."/>
            <person name="Barry K."/>
            <person name="Clum A."/>
            <person name="Na H."/>
            <person name="Ledsgaard L."/>
            <person name="Lin J."/>
            <person name="Lipzen A."/>
            <person name="Kuo A."/>
            <person name="Riley R."/>
            <person name="Mondo S."/>
            <person name="Labutti K."/>
            <person name="Haridas S."/>
            <person name="Pangalinan J."/>
            <person name="Salamov A.A."/>
            <person name="Simmons B.A."/>
            <person name="Magnuson J.K."/>
            <person name="Chen J."/>
            <person name="Drula E."/>
            <person name="Henrissat B."/>
            <person name="Wiebenga A."/>
            <person name="Lubbers R.J."/>
            <person name="Gomes A.C."/>
            <person name="Makela M.R."/>
            <person name="Stajich J."/>
            <person name="Grigoriev I.V."/>
            <person name="Mortensen U.H."/>
            <person name="De Vries R.P."/>
            <person name="Baker S.E."/>
            <person name="Andersen M.R."/>
        </authorList>
    </citation>
    <scope>NUCLEOTIDE SEQUENCE [LARGE SCALE GENOMIC DNA]</scope>
    <source>
        <strain evidence="3 4">CBS 123904</strain>
    </source>
</reference>
<proteinExistence type="predicted"/>
<dbReference type="InterPro" id="IPR050987">
    <property type="entry name" value="AtrR-like"/>
</dbReference>
<dbReference type="InterPro" id="IPR007219">
    <property type="entry name" value="XnlR_reg_dom"/>
</dbReference>
<dbReference type="Pfam" id="PF04082">
    <property type="entry name" value="Fungal_trans"/>
    <property type="match status" value="1"/>
</dbReference>
<gene>
    <name evidence="3" type="ORF">BJY01DRAFT_254126</name>
</gene>
<evidence type="ECO:0000313" key="3">
    <source>
        <dbReference type="EMBL" id="KAL2831874.1"/>
    </source>
</evidence>
<evidence type="ECO:0000259" key="2">
    <source>
        <dbReference type="SMART" id="SM00906"/>
    </source>
</evidence>
<evidence type="ECO:0000256" key="1">
    <source>
        <dbReference type="ARBA" id="ARBA00023242"/>
    </source>
</evidence>
<dbReference type="CDD" id="cd12148">
    <property type="entry name" value="fungal_TF_MHR"/>
    <property type="match status" value="1"/>
</dbReference>
<dbReference type="PANTHER" id="PTHR46910">
    <property type="entry name" value="TRANSCRIPTION FACTOR PDR1"/>
    <property type="match status" value="1"/>
</dbReference>
<comment type="caution">
    <text evidence="3">The sequence shown here is derived from an EMBL/GenBank/DDBJ whole genome shotgun (WGS) entry which is preliminary data.</text>
</comment>
<organism evidence="3 4">
    <name type="scientific">Aspergillus pseudoustus</name>
    <dbReference type="NCBI Taxonomy" id="1810923"/>
    <lineage>
        <taxon>Eukaryota</taxon>
        <taxon>Fungi</taxon>
        <taxon>Dikarya</taxon>
        <taxon>Ascomycota</taxon>
        <taxon>Pezizomycotina</taxon>
        <taxon>Eurotiomycetes</taxon>
        <taxon>Eurotiomycetidae</taxon>
        <taxon>Eurotiales</taxon>
        <taxon>Aspergillaceae</taxon>
        <taxon>Aspergillus</taxon>
        <taxon>Aspergillus subgen. Nidulantes</taxon>
    </lineage>
</organism>
<sequence>MTTASRCTHCINFGLLCSVADYRRYRKTQLDRRISQLDANINKLEAAISESLCAGRGIELPSAPPLSNPFPQPLAFFDIPENISQSTPSCEAATWTDRRPFAHEQEAEVGSAFLDNLSLPPFPRCLMDPGTDISTRPTCLGPLSSEDYAPRQSHYTDIFGGHSVQTFFTPFPDRHEFESLFQSFLDNFNSFILLFEPTSLLSLLEEDFSNPLSKVDRWACANVVLALGHMFSFNPSQKAGMIYRHQMGSIHVKNALYVVNELIVGPPTLWAAQALICIAIFLLGTLNNMPCNFLAASALRISYELAIEEPEYFSHGWSEELKQRQLVFWIAYCVDRDICLRFGGPLGQSDEFMDLESLPPPSWNPPNVSFNGASTGFNVLKSYCDLSVIKSQVYKHLYSAPSTHQPLPNIPNKIAMLDQKLSQWKQSVPKEYTPDIQTAPKFPRSLVAVAILNLHFSYFNCLIAIHRVAAPQTLDVNIALTQCYSYRVLSGSVPQTSETLVQHAARASIRLIEFLPGHHIFLVVYKPPSVPLYEVERHILTESRILLHYLLVASTTLSSNVSQNPRVLTRGWDMQLVGKVERFLSSLVLTDSDGGGLEELVKRSVEFRALAENAIRASQ</sequence>
<dbReference type="PANTHER" id="PTHR46910:SF25">
    <property type="entry name" value="ABC-TRANSPORTER-REGULATING TRANSCRIPTION FACTOR"/>
    <property type="match status" value="1"/>
</dbReference>
<dbReference type="EMBL" id="JBFXLU010000275">
    <property type="protein sequence ID" value="KAL2831874.1"/>
    <property type="molecule type" value="Genomic_DNA"/>
</dbReference>
<evidence type="ECO:0000313" key="4">
    <source>
        <dbReference type="Proteomes" id="UP001610446"/>
    </source>
</evidence>
<feature type="domain" description="Xylanolytic transcriptional activator regulatory" evidence="2">
    <location>
        <begin position="291"/>
        <end position="365"/>
    </location>
</feature>
<dbReference type="SMART" id="SM00906">
    <property type="entry name" value="Fungal_trans"/>
    <property type="match status" value="1"/>
</dbReference>
<keyword evidence="1" id="KW-0539">Nucleus</keyword>
<protein>
    <recommendedName>
        <fullName evidence="2">Xylanolytic transcriptional activator regulatory domain-containing protein</fullName>
    </recommendedName>
</protein>